<accession>A0A853C3B8</accession>
<reference evidence="3 4" key="1">
    <citation type="submission" date="2020-07" db="EMBL/GenBank/DDBJ databases">
        <title>Sequencing the genomes of 1000 actinobacteria strains.</title>
        <authorList>
            <person name="Klenk H.-P."/>
        </authorList>
    </citation>
    <scope>NUCLEOTIDE SEQUENCE [LARGE SCALE GENOMIC DNA]</scope>
    <source>
        <strain evidence="3 4">DSM 103833</strain>
    </source>
</reference>
<feature type="region of interest" description="Disordered" evidence="1">
    <location>
        <begin position="52"/>
        <end position="71"/>
    </location>
</feature>
<dbReference type="EMBL" id="JACCFP010000001">
    <property type="protein sequence ID" value="NYJ02185.1"/>
    <property type="molecule type" value="Genomic_DNA"/>
</dbReference>
<sequence length="176" mass="17779">MPNPASGAPRRRTSMPALLLVAAMAALIGLASSATAALVVTGKQIKDDSITTRDLRDGGLSGANFRDESLTPDDFATLVEGPRGPQGDRGPTGPAGTAGLVYVIEPTTIPKEGTKAWVATCPDGTRVLSGGGSSGKLAVLPESAPADDAGSGWAVVMTSYVKAPITAYAWALCVKA</sequence>
<feature type="signal peptide" evidence="2">
    <location>
        <begin position="1"/>
        <end position="36"/>
    </location>
</feature>
<evidence type="ECO:0000313" key="3">
    <source>
        <dbReference type="EMBL" id="NYJ02185.1"/>
    </source>
</evidence>
<dbReference type="Proteomes" id="UP000530424">
    <property type="component" value="Unassembled WGS sequence"/>
</dbReference>
<keyword evidence="2" id="KW-0732">Signal</keyword>
<feature type="chain" id="PRO_5032397258" description="Collagen-like protein" evidence="2">
    <location>
        <begin position="37"/>
        <end position="176"/>
    </location>
</feature>
<dbReference type="AlphaFoldDB" id="A0A853C3B8"/>
<evidence type="ECO:0000256" key="1">
    <source>
        <dbReference type="SAM" id="MobiDB-lite"/>
    </source>
</evidence>
<dbReference type="RefSeq" id="WP_179668588.1">
    <property type="nucleotide sequence ID" value="NZ_JACCFP010000001.1"/>
</dbReference>
<protein>
    <recommendedName>
        <fullName evidence="5">Collagen-like protein</fullName>
    </recommendedName>
</protein>
<evidence type="ECO:0000256" key="2">
    <source>
        <dbReference type="SAM" id="SignalP"/>
    </source>
</evidence>
<evidence type="ECO:0000313" key="4">
    <source>
        <dbReference type="Proteomes" id="UP000530424"/>
    </source>
</evidence>
<name>A0A853C3B8_9ACTN</name>
<keyword evidence="4" id="KW-1185">Reference proteome</keyword>
<proteinExistence type="predicted"/>
<organism evidence="3 4">
    <name type="scientific">Nocardioides thalensis</name>
    <dbReference type="NCBI Taxonomy" id="1914755"/>
    <lineage>
        <taxon>Bacteria</taxon>
        <taxon>Bacillati</taxon>
        <taxon>Actinomycetota</taxon>
        <taxon>Actinomycetes</taxon>
        <taxon>Propionibacteriales</taxon>
        <taxon>Nocardioidaceae</taxon>
        <taxon>Nocardioides</taxon>
    </lineage>
</organism>
<evidence type="ECO:0008006" key="5">
    <source>
        <dbReference type="Google" id="ProtNLM"/>
    </source>
</evidence>
<gene>
    <name evidence="3" type="ORF">HNR19_002883</name>
</gene>
<comment type="caution">
    <text evidence="3">The sequence shown here is derived from an EMBL/GenBank/DDBJ whole genome shotgun (WGS) entry which is preliminary data.</text>
</comment>